<dbReference type="InterPro" id="IPR036111">
    <property type="entry name" value="Mal/L-sulfo/L-lacto_DH-like_sf"/>
</dbReference>
<dbReference type="eggNOG" id="COG2055">
    <property type="taxonomic scope" value="Bacteria"/>
</dbReference>
<dbReference type="NCBIfam" id="NF007504">
    <property type="entry name" value="PRK10098.1"/>
    <property type="match status" value="1"/>
</dbReference>
<dbReference type="Pfam" id="PF02615">
    <property type="entry name" value="Ldh_2"/>
    <property type="match status" value="1"/>
</dbReference>
<dbReference type="GO" id="GO:0016491">
    <property type="term" value="F:oxidoreductase activity"/>
    <property type="evidence" value="ECO:0007669"/>
    <property type="project" value="UniProtKB-KW"/>
</dbReference>
<dbReference type="InterPro" id="IPR043143">
    <property type="entry name" value="Mal/L-sulf/L-lact_DH-like_NADP"/>
</dbReference>
<dbReference type="InterPro" id="IPR043144">
    <property type="entry name" value="Mal/L-sulf/L-lact_DH-like_ah"/>
</dbReference>
<protein>
    <submittedName>
        <fullName evidence="3">Putative dehydrogenase</fullName>
    </submittedName>
</protein>
<dbReference type="Gene3D" id="1.20.5.460">
    <property type="entry name" value="Single helix bin"/>
    <property type="match status" value="1"/>
</dbReference>
<evidence type="ECO:0000256" key="1">
    <source>
        <dbReference type="ARBA" id="ARBA00006056"/>
    </source>
</evidence>
<dbReference type="Gene3D" id="1.10.1530.10">
    <property type="match status" value="2"/>
</dbReference>
<accession>A0A0H3FRW6</accession>
<dbReference type="EMBL" id="CP002824">
    <property type="protein sequence ID" value="AEG98400.1"/>
    <property type="molecule type" value="Genomic_DNA"/>
</dbReference>
<proteinExistence type="inferred from homology"/>
<comment type="similarity">
    <text evidence="1">Belongs to the LDH2/MDH2 oxidoreductase family.</text>
</comment>
<reference evidence="3 4" key="1">
    <citation type="journal article" date="2012" name="J. Bacteriol.">
        <title>Complete genome sequence of Enterobacter aerogenes KCTC 2190.</title>
        <authorList>
            <person name="Shin S.H."/>
            <person name="Kim S."/>
            <person name="Kim J.Y."/>
            <person name="Lee S."/>
            <person name="Um Y."/>
            <person name="Oh M.K."/>
            <person name="Kim Y.R."/>
            <person name="Lee J."/>
            <person name="Yang K.S."/>
        </authorList>
    </citation>
    <scope>NUCLEOTIDE SEQUENCE [LARGE SCALE GENOMIC DNA]</scope>
    <source>
        <strain evidence="3 4">KCTC 2190</strain>
    </source>
</reference>
<dbReference type="SUPFAM" id="SSF89733">
    <property type="entry name" value="L-sulfolactate dehydrogenase-like"/>
    <property type="match status" value="1"/>
</dbReference>
<evidence type="ECO:0000313" key="4">
    <source>
        <dbReference type="Proteomes" id="UP000008881"/>
    </source>
</evidence>
<keyword evidence="4" id="KW-1185">Reference proteome</keyword>
<dbReference type="InterPro" id="IPR003767">
    <property type="entry name" value="Malate/L-lactate_DH-like"/>
</dbReference>
<dbReference type="KEGG" id="eae:EAE_17445"/>
<dbReference type="GeneID" id="93311682"/>
<dbReference type="Proteomes" id="UP000008881">
    <property type="component" value="Chromosome"/>
</dbReference>
<sequence length="363" mass="38717">MPTGHRFRPTELHHFVTTLFTQLGSTPTEAALVADHLIAANLAGHDSHGVGMIPSYVKSHSEGFLQLNRHASVMKDAGAVVTLDGNAGFGQVVAHEAMQLGIEKAKQHGLAAVALRNAHHIGRIGYWAEQCAAQGLISIHFVSVVGDPMVAPFRGKDSRFGTNPLCVVFPREGHPPLLLDYATSAIAFGKTRVAWHKGEAVPAGSLIDSRGEPTTDPAVMQTSPLGALLTFAQHKGYALATLCEVLGGAVSGGQTTHQDSLQGCVDAIFNCMTTIILSPEAFDAPQMQRETEAFIDWCKQSPHDADTPILAPGEWEAANRQQRLANGIPLDASSWQAICAAARQAGMSQETLNQLQQNMEVNA</sequence>
<dbReference type="AlphaFoldDB" id="A0A0H3FRW6"/>
<evidence type="ECO:0000256" key="2">
    <source>
        <dbReference type="ARBA" id="ARBA00023002"/>
    </source>
</evidence>
<dbReference type="HOGENOM" id="CLU_040452_1_0_6"/>
<dbReference type="PANTHER" id="PTHR11091">
    <property type="entry name" value="OXIDOREDUCTASE-RELATED"/>
    <property type="match status" value="1"/>
</dbReference>
<dbReference type="PATRIC" id="fig|1028307.3.peg.3484"/>
<name>A0A0H3FRW6_KLEAK</name>
<dbReference type="Gene3D" id="3.30.1370.60">
    <property type="entry name" value="Hypothetical oxidoreductase yiak, domain 2"/>
    <property type="match status" value="1"/>
</dbReference>
<dbReference type="OrthoDB" id="9769447at2"/>
<keyword evidence="2" id="KW-0560">Oxidoreductase</keyword>
<organism evidence="3 4">
    <name type="scientific">Klebsiella aerogenes (strain ATCC 13048 / DSM 30053 / CCUG 1429 / JCM 1235 / KCTC 2190 / NBRC 13534 / NCIMB 10102 / NCTC 10006 / CDC 819-56)</name>
    <name type="common">Enterobacter aerogenes</name>
    <dbReference type="NCBI Taxonomy" id="1028307"/>
    <lineage>
        <taxon>Bacteria</taxon>
        <taxon>Pseudomonadati</taxon>
        <taxon>Pseudomonadota</taxon>
        <taxon>Gammaproteobacteria</taxon>
        <taxon>Enterobacterales</taxon>
        <taxon>Enterobacteriaceae</taxon>
        <taxon>Klebsiella/Raoultella group</taxon>
        <taxon>Klebsiella</taxon>
    </lineage>
</organism>
<dbReference type="RefSeq" id="WP_015705181.1">
    <property type="nucleotide sequence ID" value="NC_015663.1"/>
</dbReference>
<gene>
    <name evidence="3" type="ordered locus">EAE_17445</name>
</gene>
<evidence type="ECO:0000313" key="3">
    <source>
        <dbReference type="EMBL" id="AEG98400.1"/>
    </source>
</evidence>
<dbReference type="PANTHER" id="PTHR11091:SF0">
    <property type="entry name" value="MALATE DEHYDROGENASE"/>
    <property type="match status" value="1"/>
</dbReference>